<comment type="similarity">
    <text evidence="2">Belongs to the zinc-containing alcohol dehydrogenase family.</text>
</comment>
<name>M1QI20_METMZ</name>
<dbReference type="PANTHER" id="PTHR43350:SF19">
    <property type="entry name" value="D-GULOSIDE 3-DEHYDROGENASE"/>
    <property type="match status" value="1"/>
</dbReference>
<gene>
    <name evidence="7" type="ORF">MmTuc01_1222</name>
</gene>
<comment type="cofactor">
    <cofactor evidence="1">
        <name>Zn(2+)</name>
        <dbReference type="ChEBI" id="CHEBI:29105"/>
    </cofactor>
</comment>
<accession>M1QI20</accession>
<dbReference type="CDD" id="cd08255">
    <property type="entry name" value="2-desacetyl-2-hydroxyethyl_bacteriochlorophyllide_like"/>
    <property type="match status" value="1"/>
</dbReference>
<dbReference type="Proteomes" id="UP000011718">
    <property type="component" value="Chromosome"/>
</dbReference>
<dbReference type="InterPro" id="IPR013149">
    <property type="entry name" value="ADH-like_C"/>
</dbReference>
<dbReference type="PANTHER" id="PTHR43350">
    <property type="entry name" value="NAD-DEPENDENT ALCOHOL DEHYDROGENASE"/>
    <property type="match status" value="1"/>
</dbReference>
<dbReference type="AlphaFoldDB" id="M1QI20"/>
<dbReference type="HOGENOM" id="CLU_026673_8_1_2"/>
<evidence type="ECO:0000313" key="7">
    <source>
        <dbReference type="EMBL" id="AGF96609.1"/>
    </source>
</evidence>
<evidence type="ECO:0000256" key="5">
    <source>
        <dbReference type="ARBA" id="ARBA00023002"/>
    </source>
</evidence>
<evidence type="ECO:0000313" key="8">
    <source>
        <dbReference type="Proteomes" id="UP000011718"/>
    </source>
</evidence>
<dbReference type="GO" id="GO:0046872">
    <property type="term" value="F:metal ion binding"/>
    <property type="evidence" value="ECO:0007669"/>
    <property type="project" value="UniProtKB-KW"/>
</dbReference>
<dbReference type="Gene3D" id="3.40.50.720">
    <property type="entry name" value="NAD(P)-binding Rossmann-like Domain"/>
    <property type="match status" value="1"/>
</dbReference>
<keyword evidence="3" id="KW-0479">Metal-binding</keyword>
<dbReference type="Gene3D" id="3.90.180.10">
    <property type="entry name" value="Medium-chain alcohol dehydrogenases, catalytic domain"/>
    <property type="match status" value="2"/>
</dbReference>
<keyword evidence="5" id="KW-0560">Oxidoreductase</keyword>
<feature type="domain" description="Alcohol dehydrogenase-like C-terminal" evidence="6">
    <location>
        <begin position="182"/>
        <end position="291"/>
    </location>
</feature>
<dbReference type="GO" id="GO:0016491">
    <property type="term" value="F:oxidoreductase activity"/>
    <property type="evidence" value="ECO:0007669"/>
    <property type="project" value="UniProtKB-KW"/>
</dbReference>
<evidence type="ECO:0000256" key="3">
    <source>
        <dbReference type="ARBA" id="ARBA00022723"/>
    </source>
</evidence>
<dbReference type="SUPFAM" id="SSF50129">
    <property type="entry name" value="GroES-like"/>
    <property type="match status" value="1"/>
</dbReference>
<organism evidence="7 8">
    <name type="scientific">Methanosarcina mazei Tuc01</name>
    <dbReference type="NCBI Taxonomy" id="1236903"/>
    <lineage>
        <taxon>Archaea</taxon>
        <taxon>Methanobacteriati</taxon>
        <taxon>Methanobacteriota</taxon>
        <taxon>Stenosarchaea group</taxon>
        <taxon>Methanomicrobia</taxon>
        <taxon>Methanosarcinales</taxon>
        <taxon>Methanosarcinaceae</taxon>
        <taxon>Methanosarcina</taxon>
    </lineage>
</organism>
<reference evidence="7 8" key="1">
    <citation type="journal article" date="2013" name="Genome Announc.">
        <title>Complete Genome of a Methanosarcina mazei Strain Isolated from Sediment Samples from an Amazonian Flooded Area.</title>
        <authorList>
            <person name="Assis das Gracas D."/>
            <person name="Thiago Juca Ramos R."/>
            <person name="Vieira Araujo A.C."/>
            <person name="Zahlouth R."/>
            <person name="Ribeiro Carneiro A."/>
            <person name="Souza Lopes T."/>
            <person name="Azevedo Barauna R."/>
            <person name="Azevedo V."/>
            <person name="Cruz Schneider M.P."/>
            <person name="Pellizari V.H."/>
            <person name="Silva A."/>
        </authorList>
    </citation>
    <scope>NUCLEOTIDE SEQUENCE [LARGE SCALE GENOMIC DNA]</scope>
    <source>
        <strain evidence="7 8">Tuc01</strain>
    </source>
</reference>
<dbReference type="Pfam" id="PF00107">
    <property type="entry name" value="ADH_zinc_N"/>
    <property type="match status" value="1"/>
</dbReference>
<sequence length="314" mass="33948">MKQVVLNLKDGDLTVKDVPIPTLKGSGVLVRNHYSVISAGTESGLVDLADKSLIGKARARPDLAMKVINKAKQDGPISAFQQAMGRLEKREPLGYSSAGTVIAVSEDIPEIKVGDRVACAGAGYANHADVVFVPKNLCVKVPDNVDLKNACFTTVGSIAMQGVRNADVRVGENVVVVGLGLIGLITVQILKASGCRVFGIDLDESKVKLAKELGADVALSRNTPNIEESVRQFSRGIGADSNDPVDFAGKITRERGKVVIVGLVGMDIPREEYYNKEIELRVSRSYGPGRYDRSYEEAGRDYPAPYVRWTENFR</sequence>
<dbReference type="SUPFAM" id="SSF51735">
    <property type="entry name" value="NAD(P)-binding Rossmann-fold domains"/>
    <property type="match status" value="1"/>
</dbReference>
<evidence type="ECO:0000256" key="2">
    <source>
        <dbReference type="ARBA" id="ARBA00008072"/>
    </source>
</evidence>
<evidence type="ECO:0000259" key="6">
    <source>
        <dbReference type="Pfam" id="PF00107"/>
    </source>
</evidence>
<dbReference type="InterPro" id="IPR011032">
    <property type="entry name" value="GroES-like_sf"/>
</dbReference>
<protein>
    <submittedName>
        <fullName evidence="7">Sorbitol dehydrogenase</fullName>
    </submittedName>
</protein>
<evidence type="ECO:0000256" key="1">
    <source>
        <dbReference type="ARBA" id="ARBA00001947"/>
    </source>
</evidence>
<keyword evidence="4" id="KW-0862">Zinc</keyword>
<dbReference type="EMBL" id="CP004144">
    <property type="protein sequence ID" value="AGF96609.1"/>
    <property type="molecule type" value="Genomic_DNA"/>
</dbReference>
<dbReference type="BioCyc" id="MMAZ1236903:G139K-1167-MONOMER"/>
<dbReference type="InterPro" id="IPR036291">
    <property type="entry name" value="NAD(P)-bd_dom_sf"/>
</dbReference>
<proteinExistence type="inferred from homology"/>
<dbReference type="KEGG" id="mmaz:MmTuc01_1222"/>
<evidence type="ECO:0000256" key="4">
    <source>
        <dbReference type="ARBA" id="ARBA00022833"/>
    </source>
</evidence>